<proteinExistence type="predicted"/>
<keyword evidence="2" id="KW-1185">Reference proteome</keyword>
<dbReference type="EMBL" id="KL363357">
    <property type="protein sequence ID" value="KFD46707.1"/>
    <property type="molecule type" value="Genomic_DNA"/>
</dbReference>
<dbReference type="AlphaFoldDB" id="A0A085LP11"/>
<gene>
    <name evidence="1" type="ORF">M513_12417</name>
</gene>
<dbReference type="SUPFAM" id="SSF56672">
    <property type="entry name" value="DNA/RNA polymerases"/>
    <property type="match status" value="1"/>
</dbReference>
<evidence type="ECO:0000313" key="2">
    <source>
        <dbReference type="Proteomes" id="UP000030764"/>
    </source>
</evidence>
<reference evidence="1 2" key="1">
    <citation type="journal article" date="2014" name="Nat. Genet.">
        <title>Genome and transcriptome of the porcine whipworm Trichuris suis.</title>
        <authorList>
            <person name="Jex A.R."/>
            <person name="Nejsum P."/>
            <person name="Schwarz E.M."/>
            <person name="Hu L."/>
            <person name="Young N.D."/>
            <person name="Hall R.S."/>
            <person name="Korhonen P.K."/>
            <person name="Liao S."/>
            <person name="Thamsborg S."/>
            <person name="Xia J."/>
            <person name="Xu P."/>
            <person name="Wang S."/>
            <person name="Scheerlinck J.P."/>
            <person name="Hofmann A."/>
            <person name="Sternberg P.W."/>
            <person name="Wang J."/>
            <person name="Gasser R.B."/>
        </authorList>
    </citation>
    <scope>NUCLEOTIDE SEQUENCE [LARGE SCALE GENOMIC DNA]</scope>
    <source>
        <strain evidence="1">DCEP-RM93M</strain>
    </source>
</reference>
<dbReference type="Proteomes" id="UP000030764">
    <property type="component" value="Unassembled WGS sequence"/>
</dbReference>
<organism evidence="1 2">
    <name type="scientific">Trichuris suis</name>
    <name type="common">pig whipworm</name>
    <dbReference type="NCBI Taxonomy" id="68888"/>
    <lineage>
        <taxon>Eukaryota</taxon>
        <taxon>Metazoa</taxon>
        <taxon>Ecdysozoa</taxon>
        <taxon>Nematoda</taxon>
        <taxon>Enoplea</taxon>
        <taxon>Dorylaimia</taxon>
        <taxon>Trichinellida</taxon>
        <taxon>Trichuridae</taxon>
        <taxon>Trichuris</taxon>
    </lineage>
</organism>
<dbReference type="Gene3D" id="3.10.10.10">
    <property type="entry name" value="HIV Type 1 Reverse Transcriptase, subunit A, domain 1"/>
    <property type="match status" value="1"/>
</dbReference>
<evidence type="ECO:0000313" key="1">
    <source>
        <dbReference type="EMBL" id="KFD46707.1"/>
    </source>
</evidence>
<protein>
    <submittedName>
        <fullName evidence="1">Uncharacterized protein</fullName>
    </submittedName>
</protein>
<accession>A0A085LP11</accession>
<sequence>MSDNRMHGGPGLTVSLLPEALLHQHFGEVPLLTPTKVLTTYTRSPLPTVGCLLALASYNGKTTSACFYVVSAGMPLVGMDITAPLQIAVRGAHICPNVKPVQQNVRRLPLSIKDSVSEDLQRLLHEGIIERADASEWISPIVVMQKKSGGIRLRVNNVDETDAAVSSQFSETSELQGWHQVSIATERTRLTSQDADFVTGLLFRIYRFKSYRLIATVGEKLNYDRTDKTYRELQSAPTGASLRSPQ</sequence>
<dbReference type="InterPro" id="IPR043502">
    <property type="entry name" value="DNA/RNA_pol_sf"/>
</dbReference>
<name>A0A085LP11_9BILA</name>